<proteinExistence type="predicted"/>
<dbReference type="Proteomes" id="UP000051461">
    <property type="component" value="Unassembled WGS sequence"/>
</dbReference>
<dbReference type="InterPro" id="IPR036163">
    <property type="entry name" value="HMA_dom_sf"/>
</dbReference>
<organism evidence="2 3">
    <name type="scientific">Loigolactobacillus bifermentans DSM 20003</name>
    <dbReference type="NCBI Taxonomy" id="1423726"/>
    <lineage>
        <taxon>Bacteria</taxon>
        <taxon>Bacillati</taxon>
        <taxon>Bacillota</taxon>
        <taxon>Bacilli</taxon>
        <taxon>Lactobacillales</taxon>
        <taxon>Lactobacillaceae</taxon>
        <taxon>Loigolactobacillus</taxon>
    </lineage>
</organism>
<keyword evidence="3" id="KW-1185">Reference proteome</keyword>
<dbReference type="PATRIC" id="fig|1423726.3.peg.3162"/>
<protein>
    <recommendedName>
        <fullName evidence="1">HMA domain-containing protein</fullName>
    </recommendedName>
</protein>
<comment type="caution">
    <text evidence="2">The sequence shown here is derived from an EMBL/GenBank/DDBJ whole genome shotgun (WGS) entry which is preliminary data.</text>
</comment>
<dbReference type="Pfam" id="PF00403">
    <property type="entry name" value="HMA"/>
    <property type="match status" value="1"/>
</dbReference>
<accession>A0A0R1GQR5</accession>
<name>A0A0R1GQR5_9LACO</name>
<dbReference type="STRING" id="1423726.FC07_GL003048"/>
<evidence type="ECO:0000313" key="2">
    <source>
        <dbReference type="EMBL" id="KRK36367.1"/>
    </source>
</evidence>
<reference evidence="2 3" key="1">
    <citation type="journal article" date="2015" name="Genome Announc.">
        <title>Expanding the biotechnology potential of lactobacilli through comparative genomics of 213 strains and associated genera.</title>
        <authorList>
            <person name="Sun Z."/>
            <person name="Harris H.M."/>
            <person name="McCann A."/>
            <person name="Guo C."/>
            <person name="Argimon S."/>
            <person name="Zhang W."/>
            <person name="Yang X."/>
            <person name="Jeffery I.B."/>
            <person name="Cooney J.C."/>
            <person name="Kagawa T.F."/>
            <person name="Liu W."/>
            <person name="Song Y."/>
            <person name="Salvetti E."/>
            <person name="Wrobel A."/>
            <person name="Rasinkangas P."/>
            <person name="Parkhill J."/>
            <person name="Rea M.C."/>
            <person name="O'Sullivan O."/>
            <person name="Ritari J."/>
            <person name="Douillard F.P."/>
            <person name="Paul Ross R."/>
            <person name="Yang R."/>
            <person name="Briner A.E."/>
            <person name="Felis G.E."/>
            <person name="de Vos W.M."/>
            <person name="Barrangou R."/>
            <person name="Klaenhammer T.R."/>
            <person name="Caufield P.W."/>
            <person name="Cui Y."/>
            <person name="Zhang H."/>
            <person name="O'Toole P.W."/>
        </authorList>
    </citation>
    <scope>NUCLEOTIDE SEQUENCE [LARGE SCALE GENOMIC DNA]</scope>
    <source>
        <strain evidence="2 3">DSM 20003</strain>
    </source>
</reference>
<dbReference type="SUPFAM" id="SSF55008">
    <property type="entry name" value="HMA, heavy metal-associated domain"/>
    <property type="match status" value="1"/>
</dbReference>
<evidence type="ECO:0000313" key="3">
    <source>
        <dbReference type="Proteomes" id="UP000051461"/>
    </source>
</evidence>
<dbReference type="EMBL" id="AZDA01000065">
    <property type="protein sequence ID" value="KRK36367.1"/>
    <property type="molecule type" value="Genomic_DNA"/>
</dbReference>
<dbReference type="Gene3D" id="3.30.70.100">
    <property type="match status" value="1"/>
</dbReference>
<feature type="domain" description="HMA" evidence="1">
    <location>
        <begin position="1"/>
        <end position="52"/>
    </location>
</feature>
<evidence type="ECO:0000259" key="1">
    <source>
        <dbReference type="PROSITE" id="PS50846"/>
    </source>
</evidence>
<sequence>MQKIQGALAQQKGVSDVKVLFNASKVKANFDEQVTTADALAEVVDRLGYSVLSLKVKQPQ</sequence>
<dbReference type="PROSITE" id="PS50846">
    <property type="entry name" value="HMA_2"/>
    <property type="match status" value="1"/>
</dbReference>
<gene>
    <name evidence="2" type="ORF">FC07_GL003048</name>
</gene>
<dbReference type="InterPro" id="IPR006121">
    <property type="entry name" value="HMA_dom"/>
</dbReference>
<dbReference type="AlphaFoldDB" id="A0A0R1GQR5"/>
<dbReference type="GO" id="GO:0046872">
    <property type="term" value="F:metal ion binding"/>
    <property type="evidence" value="ECO:0007669"/>
    <property type="project" value="InterPro"/>
</dbReference>